<evidence type="ECO:0000256" key="2">
    <source>
        <dbReference type="ARBA" id="ARBA00022679"/>
    </source>
</evidence>
<keyword evidence="2" id="KW-0808">Transferase</keyword>
<keyword evidence="3" id="KW-0547">Nucleotide-binding</keyword>
<dbReference type="Gene3D" id="1.10.510.10">
    <property type="entry name" value="Transferase(Phosphotransferase) domain 1"/>
    <property type="match status" value="1"/>
</dbReference>
<keyword evidence="4 7" id="KW-0418">Kinase</keyword>
<dbReference type="OrthoDB" id="10260894at2759"/>
<name>A0A0T6BDB8_9SCAR</name>
<dbReference type="InterPro" id="IPR000719">
    <property type="entry name" value="Prot_kinase_dom"/>
</dbReference>
<gene>
    <name evidence="7" type="ORF">AMK59_1721</name>
</gene>
<dbReference type="GO" id="GO:0043065">
    <property type="term" value="P:positive regulation of apoptotic process"/>
    <property type="evidence" value="ECO:0007669"/>
    <property type="project" value="TreeGrafter"/>
</dbReference>
<dbReference type="AlphaFoldDB" id="A0A0T6BDB8"/>
<keyword evidence="5" id="KW-0067">ATP-binding</keyword>
<keyword evidence="1" id="KW-0723">Serine/threonine-protein kinase</keyword>
<dbReference type="GO" id="GO:0004674">
    <property type="term" value="F:protein serine/threonine kinase activity"/>
    <property type="evidence" value="ECO:0007669"/>
    <property type="project" value="UniProtKB-KW"/>
</dbReference>
<protein>
    <submittedName>
        <fullName evidence="7">Protein kinase</fullName>
    </submittedName>
</protein>
<keyword evidence="8" id="KW-1185">Reference proteome</keyword>
<evidence type="ECO:0000259" key="6">
    <source>
        <dbReference type="PROSITE" id="PS50011"/>
    </source>
</evidence>
<dbReference type="PANTHER" id="PTHR24342:SF20">
    <property type="entry name" value="MYOSIN LIGHT CHAIN KINASE, SMOOTH MUSCLE"/>
    <property type="match status" value="1"/>
</dbReference>
<dbReference type="Proteomes" id="UP000051574">
    <property type="component" value="Unassembled WGS sequence"/>
</dbReference>
<proteinExistence type="predicted"/>
<dbReference type="GO" id="GO:0005634">
    <property type="term" value="C:nucleus"/>
    <property type="evidence" value="ECO:0007669"/>
    <property type="project" value="TreeGrafter"/>
</dbReference>
<evidence type="ECO:0000313" key="7">
    <source>
        <dbReference type="EMBL" id="KRT85336.1"/>
    </source>
</evidence>
<evidence type="ECO:0000313" key="8">
    <source>
        <dbReference type="Proteomes" id="UP000051574"/>
    </source>
</evidence>
<organism evidence="7 8">
    <name type="scientific">Oryctes borbonicus</name>
    <dbReference type="NCBI Taxonomy" id="1629725"/>
    <lineage>
        <taxon>Eukaryota</taxon>
        <taxon>Metazoa</taxon>
        <taxon>Ecdysozoa</taxon>
        <taxon>Arthropoda</taxon>
        <taxon>Hexapoda</taxon>
        <taxon>Insecta</taxon>
        <taxon>Pterygota</taxon>
        <taxon>Neoptera</taxon>
        <taxon>Endopterygota</taxon>
        <taxon>Coleoptera</taxon>
        <taxon>Polyphaga</taxon>
        <taxon>Scarabaeiformia</taxon>
        <taxon>Scarabaeidae</taxon>
        <taxon>Dynastinae</taxon>
        <taxon>Oryctes</taxon>
    </lineage>
</organism>
<dbReference type="InterPro" id="IPR011009">
    <property type="entry name" value="Kinase-like_dom_sf"/>
</dbReference>
<dbReference type="GO" id="GO:0035556">
    <property type="term" value="P:intracellular signal transduction"/>
    <property type="evidence" value="ECO:0007669"/>
    <property type="project" value="TreeGrafter"/>
</dbReference>
<evidence type="ECO:0000256" key="1">
    <source>
        <dbReference type="ARBA" id="ARBA00022527"/>
    </source>
</evidence>
<evidence type="ECO:0000256" key="4">
    <source>
        <dbReference type="ARBA" id="ARBA00022777"/>
    </source>
</evidence>
<dbReference type="PANTHER" id="PTHR24342">
    <property type="entry name" value="SERINE/THREONINE-PROTEIN KINASE 17"/>
    <property type="match status" value="1"/>
</dbReference>
<feature type="domain" description="Protein kinase" evidence="6">
    <location>
        <begin position="33"/>
        <end position="287"/>
    </location>
</feature>
<dbReference type="GO" id="GO:0005524">
    <property type="term" value="F:ATP binding"/>
    <property type="evidence" value="ECO:0007669"/>
    <property type="project" value="UniProtKB-KW"/>
</dbReference>
<accession>A0A0T6BDB8</accession>
<evidence type="ECO:0000256" key="3">
    <source>
        <dbReference type="ARBA" id="ARBA00022741"/>
    </source>
</evidence>
<dbReference type="PROSITE" id="PS50011">
    <property type="entry name" value="PROTEIN_KINASE_DOM"/>
    <property type="match status" value="1"/>
</dbReference>
<reference evidence="7 8" key="1">
    <citation type="submission" date="2015-09" db="EMBL/GenBank/DDBJ databases">
        <title>Draft genome of the scarab beetle Oryctes borbonicus.</title>
        <authorList>
            <person name="Meyer J.M."/>
            <person name="Markov G.V."/>
            <person name="Baskaran P."/>
            <person name="Herrmann M."/>
            <person name="Sommer R.J."/>
            <person name="Roedelsperger C."/>
        </authorList>
    </citation>
    <scope>NUCLEOTIDE SEQUENCE [LARGE SCALE GENOMIC DNA]</scope>
    <source>
        <strain evidence="7">OB123</strain>
        <tissue evidence="7">Whole animal</tissue>
    </source>
</reference>
<dbReference type="Gene3D" id="3.30.200.20">
    <property type="entry name" value="Phosphorylase Kinase, domain 1"/>
    <property type="match status" value="1"/>
</dbReference>
<sequence length="313" mass="36193">MLHIEENDLEFNIKTYNNLAPIKTKRQPLDSGYDLGDELGRGTQGVTYHGVERINGRNYAAKVMHGRGDLRPYMYNELDIMNQLRHRKLISLHDAYETDDSLALIMELGGGGELVKDYLLKQDYYTESEISGYIRQLLWGLKYMHEKGIGHMGLNIGDLLLSHPGSDDLKITDFSLSRRISMGRLFPLKYGVPEYVSPECAKGEGVGLGHDMWSVGIITYILLSGISPFRGERDRETLYKIQEGKWTFDETWWRNISVEARDFISKLLIYQAEGRMDVHAALRHPWIERADKIRSDDFLISSKFLRDYFVLYR</sequence>
<comment type="caution">
    <text evidence="7">The sequence shown here is derived from an EMBL/GenBank/DDBJ whole genome shotgun (WGS) entry which is preliminary data.</text>
</comment>
<dbReference type="Pfam" id="PF00069">
    <property type="entry name" value="Pkinase"/>
    <property type="match status" value="1"/>
</dbReference>
<evidence type="ECO:0000256" key="5">
    <source>
        <dbReference type="ARBA" id="ARBA00022840"/>
    </source>
</evidence>
<dbReference type="FunFam" id="1.10.510.10:FF:000681">
    <property type="entry name" value="Muscle M-line assembly protein unc-89-like Protein"/>
    <property type="match status" value="1"/>
</dbReference>
<dbReference type="EMBL" id="LJIG01001604">
    <property type="protein sequence ID" value="KRT85336.1"/>
    <property type="molecule type" value="Genomic_DNA"/>
</dbReference>
<dbReference type="SUPFAM" id="SSF56112">
    <property type="entry name" value="Protein kinase-like (PK-like)"/>
    <property type="match status" value="1"/>
</dbReference>